<evidence type="ECO:0000256" key="3">
    <source>
        <dbReference type="ARBA" id="ARBA00022679"/>
    </source>
</evidence>
<evidence type="ECO:0000256" key="5">
    <source>
        <dbReference type="RuleBase" id="RU003560"/>
    </source>
</evidence>
<dbReference type="PIRSF" id="PIRSF000521">
    <property type="entry name" value="Transaminase_4ab_Lys_Orn"/>
    <property type="match status" value="1"/>
</dbReference>
<dbReference type="Gene3D" id="3.40.640.10">
    <property type="entry name" value="Type I PLP-dependent aspartate aminotransferase-like (Major domain)"/>
    <property type="match status" value="1"/>
</dbReference>
<keyword evidence="4 5" id="KW-0663">Pyridoxal phosphate</keyword>
<sequence>MAAASPETRSALMKRNIPGKRSKAIFTREQRHMAPGLQSIALYSGLAMARGEGCILIDEDGNRYLDFMAGIGVGSIGHTHPHYVEAMKAQIERLTFGSFTTENRARFLTLLASVTPRGLKQIQMYSSGAEAVEAAFRLAKSATQKFEFVGFWGGFHGKTGGVLGLLGDDFKKQLGPFMPGLYSAPYANCYRCPLKLRYPDCGIACADFLRQVIRYQTQGEIAAIIVEPIQGTAGNVIPPPGFLNAVQAIAKECGALLIADEMLTGFGRTGSMWGCDHEPIVPDVMTVGKGMGGGFPVSGVISTQKLMASKPFGNPSGSSSSYGGNPLASTAGLAALEVILKDQLVANARHVGTVMLKRLQAMKEKYPFVGDVRGRGLLLGVELVKDKQTKEPLPKPIAQRLFQACLRRGLLAMCYSYTIRINPPLPITETQALEGLDILDEAFAELEKKEYRG</sequence>
<dbReference type="InterPro" id="IPR005814">
    <property type="entry name" value="Aminotrans_3"/>
</dbReference>
<dbReference type="Pfam" id="PF00202">
    <property type="entry name" value="Aminotran_3"/>
    <property type="match status" value="1"/>
</dbReference>
<evidence type="ECO:0000313" key="6">
    <source>
        <dbReference type="EMBL" id="MBZ0160677.1"/>
    </source>
</evidence>
<dbReference type="AlphaFoldDB" id="A0AAJ1EL53"/>
<dbReference type="PANTHER" id="PTHR11986:SF79">
    <property type="entry name" value="ACETYLORNITHINE AMINOTRANSFERASE, MITOCHONDRIAL"/>
    <property type="match status" value="1"/>
</dbReference>
<organism evidence="6 7">
    <name type="scientific">Candidatus Methylomirabilis tolerans</name>
    <dbReference type="NCBI Taxonomy" id="3123416"/>
    <lineage>
        <taxon>Bacteria</taxon>
        <taxon>Candidatus Methylomirabilota</taxon>
        <taxon>Candidatus Methylomirabilia</taxon>
        <taxon>Candidatus Methylomirabilales</taxon>
        <taxon>Candidatus Methylomirabilaceae</taxon>
        <taxon>Candidatus Methylomirabilis</taxon>
    </lineage>
</organism>
<dbReference type="InterPro" id="IPR015424">
    <property type="entry name" value="PyrdxlP-dep_Trfase"/>
</dbReference>
<dbReference type="InterPro" id="IPR015422">
    <property type="entry name" value="PyrdxlP-dep_Trfase_small"/>
</dbReference>
<dbReference type="SUPFAM" id="SSF53383">
    <property type="entry name" value="PLP-dependent transferases"/>
    <property type="match status" value="1"/>
</dbReference>
<dbReference type="EMBL" id="JAIOIU010000141">
    <property type="protein sequence ID" value="MBZ0160677.1"/>
    <property type="molecule type" value="Genomic_DNA"/>
</dbReference>
<gene>
    <name evidence="6" type="ORF">K8G79_11165</name>
</gene>
<name>A0AAJ1EL53_9BACT</name>
<evidence type="ECO:0000313" key="7">
    <source>
        <dbReference type="Proteomes" id="UP001197609"/>
    </source>
</evidence>
<dbReference type="GO" id="GO:0030170">
    <property type="term" value="F:pyridoxal phosphate binding"/>
    <property type="evidence" value="ECO:0007669"/>
    <property type="project" value="InterPro"/>
</dbReference>
<accession>A0AAJ1EL53</accession>
<evidence type="ECO:0000256" key="1">
    <source>
        <dbReference type="ARBA" id="ARBA00001933"/>
    </source>
</evidence>
<dbReference type="InterPro" id="IPR015421">
    <property type="entry name" value="PyrdxlP-dep_Trfase_major"/>
</dbReference>
<dbReference type="Gene3D" id="3.90.1150.10">
    <property type="entry name" value="Aspartate Aminotransferase, domain 1"/>
    <property type="match status" value="1"/>
</dbReference>
<comment type="caution">
    <text evidence="6">The sequence shown here is derived from an EMBL/GenBank/DDBJ whole genome shotgun (WGS) entry which is preliminary data.</text>
</comment>
<dbReference type="CDD" id="cd00610">
    <property type="entry name" value="OAT_like"/>
    <property type="match status" value="1"/>
</dbReference>
<evidence type="ECO:0000256" key="4">
    <source>
        <dbReference type="ARBA" id="ARBA00022898"/>
    </source>
</evidence>
<dbReference type="Proteomes" id="UP001197609">
    <property type="component" value="Unassembled WGS sequence"/>
</dbReference>
<evidence type="ECO:0000256" key="2">
    <source>
        <dbReference type="ARBA" id="ARBA00022576"/>
    </source>
</evidence>
<dbReference type="InterPro" id="IPR050103">
    <property type="entry name" value="Class-III_PLP-dep_AT"/>
</dbReference>
<dbReference type="GO" id="GO:0008483">
    <property type="term" value="F:transaminase activity"/>
    <property type="evidence" value="ECO:0007669"/>
    <property type="project" value="UniProtKB-KW"/>
</dbReference>
<comment type="similarity">
    <text evidence="5">Belongs to the class-III pyridoxal-phosphate-dependent aminotransferase family.</text>
</comment>
<comment type="cofactor">
    <cofactor evidence="1">
        <name>pyridoxal 5'-phosphate</name>
        <dbReference type="ChEBI" id="CHEBI:597326"/>
    </cofactor>
</comment>
<proteinExistence type="inferred from homology"/>
<keyword evidence="2 6" id="KW-0032">Aminotransferase</keyword>
<dbReference type="GO" id="GO:0042802">
    <property type="term" value="F:identical protein binding"/>
    <property type="evidence" value="ECO:0007669"/>
    <property type="project" value="TreeGrafter"/>
</dbReference>
<dbReference type="PANTHER" id="PTHR11986">
    <property type="entry name" value="AMINOTRANSFERASE CLASS III"/>
    <property type="match status" value="1"/>
</dbReference>
<keyword evidence="3" id="KW-0808">Transferase</keyword>
<dbReference type="FunFam" id="3.40.640.10:FF:000004">
    <property type="entry name" value="Acetylornithine aminotransferase"/>
    <property type="match status" value="1"/>
</dbReference>
<protein>
    <submittedName>
        <fullName evidence="6">Aspartate aminotransferase family protein</fullName>
    </submittedName>
</protein>
<reference evidence="6 7" key="1">
    <citation type="journal article" date="2021" name="bioRxiv">
        <title>Unraveling nitrogen, sulfur and carbon metabolic pathways and microbial community transcriptional responses to substrate deprivation and toxicity stresses in a bioreactor mimicking anoxic brackish coastal sediment conditions.</title>
        <authorList>
            <person name="Martins P.D."/>
            <person name="Echeveste M.J."/>
            <person name="Arshad A."/>
            <person name="Kurth J."/>
            <person name="Ouboter H."/>
            <person name="Jetten M.S.M."/>
            <person name="Welte C.U."/>
        </authorList>
    </citation>
    <scope>NUCLEOTIDE SEQUENCE [LARGE SCALE GENOMIC DNA]</scope>
    <source>
        <strain evidence="6">MAG_38</strain>
    </source>
</reference>